<evidence type="ECO:0000256" key="1">
    <source>
        <dbReference type="SAM" id="MobiDB-lite"/>
    </source>
</evidence>
<organism evidence="2 3">
    <name type="scientific">Monilinia fructicola</name>
    <name type="common">Brown rot fungus</name>
    <name type="synonym">Ciboria fructicola</name>
    <dbReference type="NCBI Taxonomy" id="38448"/>
    <lineage>
        <taxon>Eukaryota</taxon>
        <taxon>Fungi</taxon>
        <taxon>Dikarya</taxon>
        <taxon>Ascomycota</taxon>
        <taxon>Pezizomycotina</taxon>
        <taxon>Leotiomycetes</taxon>
        <taxon>Helotiales</taxon>
        <taxon>Sclerotiniaceae</taxon>
        <taxon>Monilinia</taxon>
    </lineage>
</organism>
<feature type="compositionally biased region" description="Polar residues" evidence="1">
    <location>
        <begin position="548"/>
        <end position="588"/>
    </location>
</feature>
<protein>
    <submittedName>
        <fullName evidence="2">Uncharacterized protein</fullName>
    </submittedName>
</protein>
<feature type="region of interest" description="Disordered" evidence="1">
    <location>
        <begin position="539"/>
        <end position="588"/>
    </location>
</feature>
<feature type="compositionally biased region" description="Low complexity" evidence="1">
    <location>
        <begin position="307"/>
        <end position="317"/>
    </location>
</feature>
<feature type="region of interest" description="Disordered" evidence="1">
    <location>
        <begin position="1"/>
        <end position="34"/>
    </location>
</feature>
<sequence>MDQDNNGPEYGTDGQPEEGSSIRASPVLPPPAPVGPYRAIYPDARSARAAKLARVADAIEEANDRGVFDNAPNDPAHQRVYIRRLFNAFNSIDTEGDDSIIDKPCKNGKLSQAALKFQQGRYPAHAIEEVCWEIFDKAKIAQIDVRLLDVFHEAKFEGIAIHATFNHRWTAIVNACTRSKALCKMLLDAPYLERFVSHPQAELKMKLNNKKINAQRDEQNEIGRTFLSKGLGKEEAAEALAKLHPDAENSFEEYALPGPQSSIDNAAGPVTPAAPVRIQPARAATSSVKRKKVSDSEDEDDDDEYFDSAVKSSVRSSARSRRSTLKTPTRSNTNHSVMDITPQSKKLKVSTTVARQRRLNDLTPLKSQAEMDIEAEEKYRREICALLDIDRNSQIVKQYSLEDLRYYARAYNGEFGGSTWTHKDYPGWSGLGYTFTDENHVVYDHFCKVIKSFMPLAKFRGDFLNGNLDRTRNLMFQPRSPADREALGATANSFGFHVGYPAPVNIKSHGSPEMLAEKSDYSNPVGHMNAYQPYRQDYYQGQGSYDQPSLQYPSYSQNHTSTTYTPLPQSYGSTSRSYSQGNSFPQANLSSQQNFGSHSNYGTGFGYNSQPGGMYGTDHTYAARANNLYSTTLRGTGSRYTTPHISQAGYTSGLAAAPSTDYHPSLIGQSPSMTSDHIMGSLGTTHHGATSSSQYPDPDECSNQPQQH</sequence>
<accession>A0A5M9JRC7</accession>
<feature type="region of interest" description="Disordered" evidence="1">
    <location>
        <begin position="254"/>
        <end position="347"/>
    </location>
</feature>
<feature type="compositionally biased region" description="Polar residues" evidence="1">
    <location>
        <begin position="682"/>
        <end position="708"/>
    </location>
</feature>
<dbReference type="VEuPathDB" id="FungiDB:MFRU_055g00190"/>
<feature type="region of interest" description="Disordered" evidence="1">
    <location>
        <begin position="668"/>
        <end position="708"/>
    </location>
</feature>
<dbReference type="EMBL" id="VICG01000006">
    <property type="protein sequence ID" value="KAA8571247.1"/>
    <property type="molecule type" value="Genomic_DNA"/>
</dbReference>
<dbReference type="OrthoDB" id="4851482at2759"/>
<comment type="caution">
    <text evidence="2">The sequence shown here is derived from an EMBL/GenBank/DDBJ whole genome shotgun (WGS) entry which is preliminary data.</text>
</comment>
<evidence type="ECO:0000313" key="3">
    <source>
        <dbReference type="Proteomes" id="UP000322873"/>
    </source>
</evidence>
<feature type="compositionally biased region" description="Acidic residues" evidence="1">
    <location>
        <begin position="296"/>
        <end position="306"/>
    </location>
</feature>
<name>A0A5M9JRC7_MONFR</name>
<dbReference type="Proteomes" id="UP000322873">
    <property type="component" value="Unassembled WGS sequence"/>
</dbReference>
<proteinExistence type="predicted"/>
<reference evidence="2 3" key="1">
    <citation type="submission" date="2019-06" db="EMBL/GenBank/DDBJ databases">
        <title>Genome Sequence of the Brown Rot Fungal Pathogen Monilinia fructicola.</title>
        <authorList>
            <person name="De Miccolis Angelini R.M."/>
            <person name="Landi L."/>
            <person name="Abate D."/>
            <person name="Pollastro S."/>
            <person name="Romanazzi G."/>
            <person name="Faretra F."/>
        </authorList>
    </citation>
    <scope>NUCLEOTIDE SEQUENCE [LARGE SCALE GENOMIC DNA]</scope>
    <source>
        <strain evidence="2 3">Mfrc123</strain>
    </source>
</reference>
<evidence type="ECO:0000313" key="2">
    <source>
        <dbReference type="EMBL" id="KAA8571247.1"/>
    </source>
</evidence>
<feature type="compositionally biased region" description="Polar residues" evidence="1">
    <location>
        <begin position="325"/>
        <end position="347"/>
    </location>
</feature>
<dbReference type="AlphaFoldDB" id="A0A5M9JRC7"/>
<keyword evidence="3" id="KW-1185">Reference proteome</keyword>
<gene>
    <name evidence="2" type="ORF">EYC84_000578</name>
</gene>